<dbReference type="AlphaFoldDB" id="A0A8H7D5Y1"/>
<reference evidence="2" key="1">
    <citation type="submission" date="2020-05" db="EMBL/GenBank/DDBJ databases">
        <title>Mycena genomes resolve the evolution of fungal bioluminescence.</title>
        <authorList>
            <person name="Tsai I.J."/>
        </authorList>
    </citation>
    <scope>NUCLEOTIDE SEQUENCE</scope>
    <source>
        <strain evidence="2">CCC161011</strain>
    </source>
</reference>
<feature type="region of interest" description="Disordered" evidence="1">
    <location>
        <begin position="109"/>
        <end position="137"/>
    </location>
</feature>
<dbReference type="OrthoDB" id="2269373at2759"/>
<accession>A0A8H7D5Y1</accession>
<evidence type="ECO:0000313" key="2">
    <source>
        <dbReference type="EMBL" id="KAF7360537.1"/>
    </source>
</evidence>
<sequence length="303" mass="32470">MPSAPLSLKKTKDYVLRKAIIASAAATGRLNPASTAMRRSGCATEGDLARGVPSWGFGNCVYEVDDPSRLGQGKLDEETRLMSRIAELEGVIRELKNKPHPRWLADKDRALSSDGSNTSPPSSVGPSTPNLPAWTFPSSSPSTLPSFPFPSSPSGQSSLPSYEKDSVESLLSMYAGLSEHMSIRRDGTCGCLTETACYSAVLELSARLRGVAEIFARSPSHANNSTCGLNTRISALDALAKDSLLSLTDHSLGSGLGCGNLTISPSVFDQFYANNDQPFSWEMDDIPGYNDDMMSWVPNSGYM</sequence>
<dbReference type="EMBL" id="JACAZI010000005">
    <property type="protein sequence ID" value="KAF7360537.1"/>
    <property type="molecule type" value="Genomic_DNA"/>
</dbReference>
<organism evidence="2 3">
    <name type="scientific">Mycena venus</name>
    <dbReference type="NCBI Taxonomy" id="2733690"/>
    <lineage>
        <taxon>Eukaryota</taxon>
        <taxon>Fungi</taxon>
        <taxon>Dikarya</taxon>
        <taxon>Basidiomycota</taxon>
        <taxon>Agaricomycotina</taxon>
        <taxon>Agaricomycetes</taxon>
        <taxon>Agaricomycetidae</taxon>
        <taxon>Agaricales</taxon>
        <taxon>Marasmiineae</taxon>
        <taxon>Mycenaceae</taxon>
        <taxon>Mycena</taxon>
    </lineage>
</organism>
<protein>
    <submittedName>
        <fullName evidence="2">Uncharacterized protein</fullName>
    </submittedName>
</protein>
<evidence type="ECO:0000313" key="3">
    <source>
        <dbReference type="Proteomes" id="UP000620124"/>
    </source>
</evidence>
<dbReference type="Proteomes" id="UP000620124">
    <property type="component" value="Unassembled WGS sequence"/>
</dbReference>
<proteinExistence type="predicted"/>
<comment type="caution">
    <text evidence="2">The sequence shown here is derived from an EMBL/GenBank/DDBJ whole genome shotgun (WGS) entry which is preliminary data.</text>
</comment>
<gene>
    <name evidence="2" type="ORF">MVEN_00784700</name>
</gene>
<feature type="compositionally biased region" description="Low complexity" evidence="1">
    <location>
        <begin position="112"/>
        <end position="137"/>
    </location>
</feature>
<keyword evidence="3" id="KW-1185">Reference proteome</keyword>
<name>A0A8H7D5Y1_9AGAR</name>
<evidence type="ECO:0000256" key="1">
    <source>
        <dbReference type="SAM" id="MobiDB-lite"/>
    </source>
</evidence>